<dbReference type="KEGG" id="chq:AQ619_00150"/>
<dbReference type="EMBL" id="CP013002">
    <property type="protein sequence ID" value="ALL11906.1"/>
    <property type="molecule type" value="Genomic_DNA"/>
</dbReference>
<evidence type="ECO:0000313" key="2">
    <source>
        <dbReference type="Proteomes" id="UP000056905"/>
    </source>
</evidence>
<proteinExistence type="predicted"/>
<dbReference type="RefSeq" id="WP_062142565.1">
    <property type="nucleotide sequence ID" value="NZ_CP013002.1"/>
</dbReference>
<accession>A0A0N7JGY7</accession>
<sequence length="146" mass="15085">MARIDLVLRIILADPPPGVVFALQGKAGAPVDVVLSDGSDLRFEVPITLTPVEGGLRPGGPFLRADSRGRFVYVASGAQASCTAAPGSGRRAKIYLNDLADDLALAAAEAGDVLEARVAGRARDGGAACATVPLLQTWTRRPAVRP</sequence>
<dbReference type="AlphaFoldDB" id="A0A0N7JGY7"/>
<gene>
    <name evidence="1" type="ORF">AQ619_00150</name>
</gene>
<keyword evidence="2" id="KW-1185">Reference proteome</keyword>
<reference evidence="1 2" key="1">
    <citation type="submission" date="2015-10" db="EMBL/GenBank/DDBJ databases">
        <title>Conservation of the essential genome among Caulobacter and Brevundimonas species.</title>
        <authorList>
            <person name="Scott D."/>
            <person name="Ely B."/>
        </authorList>
    </citation>
    <scope>NUCLEOTIDE SEQUENCE [LARGE SCALE GENOMIC DNA]</scope>
    <source>
        <strain evidence="1 2">CB4</strain>
    </source>
</reference>
<organism evidence="1 2">
    <name type="scientific">Caulobacter henricii</name>
    <dbReference type="NCBI Taxonomy" id="69395"/>
    <lineage>
        <taxon>Bacteria</taxon>
        <taxon>Pseudomonadati</taxon>
        <taxon>Pseudomonadota</taxon>
        <taxon>Alphaproteobacteria</taxon>
        <taxon>Caulobacterales</taxon>
        <taxon>Caulobacteraceae</taxon>
        <taxon>Caulobacter</taxon>
    </lineage>
</organism>
<dbReference type="Pfam" id="PF19452">
    <property type="entry name" value="DUF5990"/>
    <property type="match status" value="1"/>
</dbReference>
<dbReference type="OrthoDB" id="8796340at2"/>
<protein>
    <submittedName>
        <fullName evidence="1">Uncharacterized protein</fullName>
    </submittedName>
</protein>
<dbReference type="STRING" id="69395.AQ619_00150"/>
<dbReference type="InterPro" id="IPR046032">
    <property type="entry name" value="DUF5990"/>
</dbReference>
<dbReference type="Proteomes" id="UP000056905">
    <property type="component" value="Chromosome"/>
</dbReference>
<evidence type="ECO:0000313" key="1">
    <source>
        <dbReference type="EMBL" id="ALL11906.1"/>
    </source>
</evidence>
<name>A0A0N7JGY7_9CAUL</name>